<feature type="binding site" description="axial binding residue" evidence="8">
    <location>
        <position position="447"/>
    </location>
    <ligand>
        <name>heme</name>
        <dbReference type="ChEBI" id="CHEBI:30413"/>
    </ligand>
    <ligandPart>
        <name>Fe</name>
        <dbReference type="ChEBI" id="CHEBI:18248"/>
    </ligandPart>
</feature>
<dbReference type="PRINTS" id="PR00463">
    <property type="entry name" value="EP450I"/>
</dbReference>
<evidence type="ECO:0000256" key="1">
    <source>
        <dbReference type="ARBA" id="ARBA00001971"/>
    </source>
</evidence>
<dbReference type="Gene3D" id="1.10.630.10">
    <property type="entry name" value="Cytochrome P450"/>
    <property type="match status" value="1"/>
</dbReference>
<keyword evidence="3 8" id="KW-0349">Heme</keyword>
<dbReference type="GO" id="GO:0020037">
    <property type="term" value="F:heme binding"/>
    <property type="evidence" value="ECO:0007669"/>
    <property type="project" value="InterPro"/>
</dbReference>
<evidence type="ECO:0008006" key="13">
    <source>
        <dbReference type="Google" id="ProtNLM"/>
    </source>
</evidence>
<keyword evidence="10" id="KW-0472">Membrane</keyword>
<evidence type="ECO:0000256" key="2">
    <source>
        <dbReference type="ARBA" id="ARBA00010617"/>
    </source>
</evidence>
<keyword evidence="10" id="KW-0812">Transmembrane</keyword>
<evidence type="ECO:0000256" key="6">
    <source>
        <dbReference type="ARBA" id="ARBA00023004"/>
    </source>
</evidence>
<organism evidence="11 12">
    <name type="scientific">Clonostachys chloroleuca</name>
    <dbReference type="NCBI Taxonomy" id="1926264"/>
    <lineage>
        <taxon>Eukaryota</taxon>
        <taxon>Fungi</taxon>
        <taxon>Dikarya</taxon>
        <taxon>Ascomycota</taxon>
        <taxon>Pezizomycotina</taxon>
        <taxon>Sordariomycetes</taxon>
        <taxon>Hypocreomycetidae</taxon>
        <taxon>Hypocreales</taxon>
        <taxon>Bionectriaceae</taxon>
        <taxon>Clonostachys</taxon>
    </lineage>
</organism>
<accession>A0AA35QBS8</accession>
<evidence type="ECO:0000256" key="5">
    <source>
        <dbReference type="ARBA" id="ARBA00023002"/>
    </source>
</evidence>
<dbReference type="GO" id="GO:0016705">
    <property type="term" value="F:oxidoreductase activity, acting on paired donors, with incorporation or reduction of molecular oxygen"/>
    <property type="evidence" value="ECO:0007669"/>
    <property type="project" value="InterPro"/>
</dbReference>
<dbReference type="Pfam" id="PF00067">
    <property type="entry name" value="p450"/>
    <property type="match status" value="1"/>
</dbReference>
<evidence type="ECO:0000256" key="8">
    <source>
        <dbReference type="PIRSR" id="PIRSR602401-1"/>
    </source>
</evidence>
<evidence type="ECO:0000313" key="11">
    <source>
        <dbReference type="EMBL" id="CAI6099097.1"/>
    </source>
</evidence>
<dbReference type="InterPro" id="IPR036396">
    <property type="entry name" value="Cyt_P450_sf"/>
</dbReference>
<name>A0AA35QBS8_9HYPO</name>
<protein>
    <recommendedName>
        <fullName evidence="13">Isotrichodermin C-15 hydroxylase</fullName>
    </recommendedName>
</protein>
<dbReference type="FunFam" id="1.10.630.10:FF:000047">
    <property type="entry name" value="Cytochrome P450 monooxygenase"/>
    <property type="match status" value="1"/>
</dbReference>
<evidence type="ECO:0000256" key="4">
    <source>
        <dbReference type="ARBA" id="ARBA00022723"/>
    </source>
</evidence>
<dbReference type="InterPro" id="IPR002401">
    <property type="entry name" value="Cyt_P450_E_grp-I"/>
</dbReference>
<keyword evidence="7 9" id="KW-0503">Monooxygenase</keyword>
<dbReference type="PRINTS" id="PR00385">
    <property type="entry name" value="P450"/>
</dbReference>
<dbReference type="GO" id="GO:0009403">
    <property type="term" value="P:toxin biosynthetic process"/>
    <property type="evidence" value="ECO:0007669"/>
    <property type="project" value="UniProtKB-ARBA"/>
</dbReference>
<sequence>MATFAVLHAAKSSATIAAETTILVIALVLLYYIIYGLYSLFLHPLAKIPGPKIHAVSHLPYVYHITKGDWHTTLDALHRRYGPVVRYGPNDVAFTSAEAFKKIYGSKLATERTFEKDPRMYKKRRPESHILNANNEDHRRFRKLLSHAFSEKALREQGDIIQHYVDMFISQLTDQARAGNTIDMVSWFNFATFDLIGDLAFGQSFGGLDNGNYHPWVKMIFENMKVMPFKEASIRLNLTFAMSYLTPDHLKKSADEHYQLSKSTTVKRIESNNLERADFMSYILRYNDEKGMSVLEMAENAAIIIMAGSETTATLLSGTVFHLLSSPPTYHKLTQEIRCEFNSEEEINLARVNKLSYLIAVFNEAMRVYPPVPMGLARLVPTGGEIIDGYYLPEKTCVAVPHWTAFRTSHNFKDPESFVPERWLDDPRYKDDSKAALQPFSLGPRNCIGKNLAYAEMRLLLVRLLWKFDLEMLPGGEDWNKQKAFILWEKGALPVKLTEVVREQNCTTSERPIGD</sequence>
<dbReference type="InterPro" id="IPR001128">
    <property type="entry name" value="Cyt_P450"/>
</dbReference>
<dbReference type="AlphaFoldDB" id="A0AA35QBS8"/>
<dbReference type="PANTHER" id="PTHR24305">
    <property type="entry name" value="CYTOCHROME P450"/>
    <property type="match status" value="1"/>
</dbReference>
<dbReference type="SUPFAM" id="SSF48264">
    <property type="entry name" value="Cytochrome P450"/>
    <property type="match status" value="1"/>
</dbReference>
<dbReference type="InterPro" id="IPR050121">
    <property type="entry name" value="Cytochrome_P450_monoxygenase"/>
</dbReference>
<evidence type="ECO:0000256" key="7">
    <source>
        <dbReference type="ARBA" id="ARBA00023033"/>
    </source>
</evidence>
<proteinExistence type="inferred from homology"/>
<keyword evidence="6 8" id="KW-0408">Iron</keyword>
<comment type="caution">
    <text evidence="11">The sequence shown here is derived from an EMBL/GenBank/DDBJ whole genome shotgun (WGS) entry which is preliminary data.</text>
</comment>
<dbReference type="InterPro" id="IPR017972">
    <property type="entry name" value="Cyt_P450_CS"/>
</dbReference>
<evidence type="ECO:0000256" key="10">
    <source>
        <dbReference type="SAM" id="Phobius"/>
    </source>
</evidence>
<dbReference type="CDD" id="cd11058">
    <property type="entry name" value="CYP60B-like"/>
    <property type="match status" value="1"/>
</dbReference>
<dbReference type="GO" id="GO:0005506">
    <property type="term" value="F:iron ion binding"/>
    <property type="evidence" value="ECO:0007669"/>
    <property type="project" value="InterPro"/>
</dbReference>
<dbReference type="PROSITE" id="PS00086">
    <property type="entry name" value="CYTOCHROME_P450"/>
    <property type="match status" value="1"/>
</dbReference>
<keyword evidence="10" id="KW-1133">Transmembrane helix</keyword>
<dbReference type="EMBL" id="CABFNP030001307">
    <property type="protein sequence ID" value="CAI6099097.1"/>
    <property type="molecule type" value="Genomic_DNA"/>
</dbReference>
<dbReference type="GO" id="GO:0004497">
    <property type="term" value="F:monooxygenase activity"/>
    <property type="evidence" value="ECO:0007669"/>
    <property type="project" value="UniProtKB-KW"/>
</dbReference>
<gene>
    <name evidence="11" type="ORF">CCHLO57077_00014388</name>
</gene>
<evidence type="ECO:0000256" key="3">
    <source>
        <dbReference type="ARBA" id="ARBA00022617"/>
    </source>
</evidence>
<evidence type="ECO:0000256" key="9">
    <source>
        <dbReference type="RuleBase" id="RU000461"/>
    </source>
</evidence>
<keyword evidence="4 8" id="KW-0479">Metal-binding</keyword>
<evidence type="ECO:0000313" key="12">
    <source>
        <dbReference type="Proteomes" id="UP001160390"/>
    </source>
</evidence>
<comment type="cofactor">
    <cofactor evidence="1 8">
        <name>heme</name>
        <dbReference type="ChEBI" id="CHEBI:30413"/>
    </cofactor>
</comment>
<reference evidence="11" key="1">
    <citation type="submission" date="2023-01" db="EMBL/GenBank/DDBJ databases">
        <authorList>
            <person name="Piombo E."/>
        </authorList>
    </citation>
    <scope>NUCLEOTIDE SEQUENCE</scope>
</reference>
<feature type="transmembrane region" description="Helical" evidence="10">
    <location>
        <begin position="22"/>
        <end position="42"/>
    </location>
</feature>
<dbReference type="Proteomes" id="UP001160390">
    <property type="component" value="Unassembled WGS sequence"/>
</dbReference>
<comment type="similarity">
    <text evidence="2 9">Belongs to the cytochrome P450 family.</text>
</comment>
<keyword evidence="12" id="KW-1185">Reference proteome</keyword>
<keyword evidence="5 9" id="KW-0560">Oxidoreductase</keyword>
<dbReference type="PANTHER" id="PTHR24305:SF210">
    <property type="entry name" value="CYTOCHROME P450 MONOOXYGENASE ASQL-RELATED"/>
    <property type="match status" value="1"/>
</dbReference>